<dbReference type="PROSITE" id="PS50093">
    <property type="entry name" value="PKD"/>
    <property type="match status" value="2"/>
</dbReference>
<dbReference type="InterPro" id="IPR013783">
    <property type="entry name" value="Ig-like_fold"/>
</dbReference>
<dbReference type="InterPro" id="IPR035986">
    <property type="entry name" value="PKD_dom_sf"/>
</dbReference>
<dbReference type="FunFam" id="2.60.40.10:FF:000270">
    <property type="entry name" value="Cell surface protein"/>
    <property type="match status" value="2"/>
</dbReference>
<dbReference type="PANTHER" id="PTHR36842:SF1">
    <property type="entry name" value="PROTEIN TOLB"/>
    <property type="match status" value="1"/>
</dbReference>
<name>L0HGH5_METFS</name>
<dbReference type="SMART" id="SM00089">
    <property type="entry name" value="PKD"/>
    <property type="match status" value="2"/>
</dbReference>
<feature type="transmembrane region" description="Helical" evidence="2">
    <location>
        <begin position="379"/>
        <end position="400"/>
    </location>
</feature>
<dbReference type="PANTHER" id="PTHR36842">
    <property type="entry name" value="PROTEIN TOLB HOMOLOG"/>
    <property type="match status" value="1"/>
</dbReference>
<dbReference type="SUPFAM" id="SSF49299">
    <property type="entry name" value="PKD domain"/>
    <property type="match status" value="2"/>
</dbReference>
<feature type="domain" description="PKD" evidence="3">
    <location>
        <begin position="152"/>
        <end position="230"/>
    </location>
</feature>
<evidence type="ECO:0000256" key="2">
    <source>
        <dbReference type="SAM" id="Phobius"/>
    </source>
</evidence>
<dbReference type="eggNOG" id="arCOG02510">
    <property type="taxonomic scope" value="Archaea"/>
</dbReference>
<dbReference type="InterPro" id="IPR000601">
    <property type="entry name" value="PKD_dom"/>
</dbReference>
<dbReference type="STRING" id="593750.Metfor_1389"/>
<feature type="region of interest" description="Disordered" evidence="1">
    <location>
        <begin position="1"/>
        <end position="23"/>
    </location>
</feature>
<dbReference type="EMBL" id="CP003167">
    <property type="protein sequence ID" value="AGB02428.1"/>
    <property type="molecule type" value="Genomic_DNA"/>
</dbReference>
<feature type="transmembrane region" description="Helical" evidence="2">
    <location>
        <begin position="344"/>
        <end position="367"/>
    </location>
</feature>
<reference evidence="4 5" key="2">
    <citation type="journal article" date="2014" name="Genome Announc.">
        <title>Complete Genome Sequence of Methanoregula formicica SMSPT, a Mesophilic Hydrogenotrophic Methanogen Isolated from a Methanogenic Upflow Anaerobic Sludge Blanket Reactor.</title>
        <authorList>
            <person name="Yamamoto K."/>
            <person name="Tamaki H."/>
            <person name="Cadillo-Quiroz H."/>
            <person name="Imachi H."/>
            <person name="Kyrpides N."/>
            <person name="Woyke T."/>
            <person name="Goodwin L."/>
            <person name="Zinder S.H."/>
            <person name="Kamagata Y."/>
            <person name="Liu W.T."/>
        </authorList>
    </citation>
    <scope>NUCLEOTIDE SEQUENCE [LARGE SCALE GENOMIC DNA]</scope>
    <source>
        <strain evidence="5">DSM 22288 / NBRC 105244 / SMSP</strain>
    </source>
</reference>
<dbReference type="HOGENOM" id="CLU_509628_0_0_2"/>
<dbReference type="AlphaFoldDB" id="L0HGH5"/>
<evidence type="ECO:0000259" key="3">
    <source>
        <dbReference type="PROSITE" id="PS50093"/>
    </source>
</evidence>
<dbReference type="Pfam" id="PF18911">
    <property type="entry name" value="PKD_4"/>
    <property type="match status" value="2"/>
</dbReference>
<keyword evidence="2" id="KW-0472">Membrane</keyword>
<organism evidence="4 5">
    <name type="scientific">Methanoregula formicica (strain DSM 22288 / NBRC 105244 / SMSP)</name>
    <dbReference type="NCBI Taxonomy" id="593750"/>
    <lineage>
        <taxon>Archaea</taxon>
        <taxon>Methanobacteriati</taxon>
        <taxon>Methanobacteriota</taxon>
        <taxon>Stenosarchaea group</taxon>
        <taxon>Methanomicrobia</taxon>
        <taxon>Methanomicrobiales</taxon>
        <taxon>Methanoregulaceae</taxon>
        <taxon>Methanoregula</taxon>
    </lineage>
</organism>
<dbReference type="CDD" id="cd00146">
    <property type="entry name" value="PKD"/>
    <property type="match status" value="2"/>
</dbReference>
<accession>L0HGH5</accession>
<feature type="domain" description="PKD" evidence="3">
    <location>
        <begin position="69"/>
        <end position="148"/>
    </location>
</feature>
<sequence precursor="true">MEPQNIPEHVQPKQDLPSAHGHQTGGTMTHRILVYLFLCISLLGLASLPAAAADSTNPGSGYIVVTNPPVADFFASNQHGSPPFVVSFADTSLGYTPMTYAWDFGDGTTSDRENPTHTYKADGEYTVSLTVTNQYGSDTKTVDGFIAVGNPPVTDFSAVPLEGTFPLTVSFTDTSANKPTAWNWDFGDGGLSAEMNPTHTFMQPGIYTIQLKVSNIFGSDTISKTSLISVGSPAPSTAPTPGTPAQERREGIIGLIQEAKGPAATNLPASAYIPAQFMALAAVITSIAVLVIQIIVANIGFIWQIILKFLKFFADLIGGHAIEKLSEKEIAARKLAVRKMEQHYFGLSATEVLVIEIAIIIVALAFMLADRAELTLDMVLIYIAVGAVSVLLHDFAHRYFATKHGQDADTRFWGLGTVIMFVTAWLFGNAFGASYRNLVNRTDDENPRTIGIEMVAGPVVSIILTFVFLAMVMLGGVWAIAGGIGFTINLITAVYSLMPIETMDGLAIWRWNKSLYLALFIPIFVFYCAVFMLI</sequence>
<dbReference type="Proteomes" id="UP000010824">
    <property type="component" value="Chromosome"/>
</dbReference>
<dbReference type="InterPro" id="IPR022409">
    <property type="entry name" value="PKD/Chitinase_dom"/>
</dbReference>
<dbReference type="eggNOG" id="arCOG00614">
    <property type="taxonomic scope" value="Archaea"/>
</dbReference>
<feature type="transmembrane region" description="Helical" evidence="2">
    <location>
        <begin position="450"/>
        <end position="470"/>
    </location>
</feature>
<protein>
    <submittedName>
        <fullName evidence="4">PDK repeat-containing protein</fullName>
    </submittedName>
</protein>
<evidence type="ECO:0000313" key="4">
    <source>
        <dbReference type="EMBL" id="AGB02428.1"/>
    </source>
</evidence>
<feature type="transmembrane region" description="Helical" evidence="2">
    <location>
        <begin position="477"/>
        <end position="495"/>
    </location>
</feature>
<proteinExistence type="predicted"/>
<reference evidence="5" key="1">
    <citation type="submission" date="2011-12" db="EMBL/GenBank/DDBJ databases">
        <title>Complete sequence of Methanoregula formicicum SMSP.</title>
        <authorList>
            <person name="Lucas S."/>
            <person name="Han J."/>
            <person name="Lapidus A."/>
            <person name="Cheng J.-F."/>
            <person name="Goodwin L."/>
            <person name="Pitluck S."/>
            <person name="Peters L."/>
            <person name="Ovchinnikova G."/>
            <person name="Teshima H."/>
            <person name="Detter J.C."/>
            <person name="Han C."/>
            <person name="Tapia R."/>
            <person name="Land M."/>
            <person name="Hauser L."/>
            <person name="Kyrpides N."/>
            <person name="Ivanova N."/>
            <person name="Pagani I."/>
            <person name="Imachi H."/>
            <person name="Tamaki H."/>
            <person name="Sekiguchi Y."/>
            <person name="Kamagata Y."/>
            <person name="Cadillo-Quiroz H."/>
            <person name="Zinder S."/>
            <person name="Liu W.-T."/>
            <person name="Woyke T."/>
        </authorList>
    </citation>
    <scope>NUCLEOTIDE SEQUENCE [LARGE SCALE GENOMIC DNA]</scope>
    <source>
        <strain evidence="5">DSM 22288 / NBRC 105244 / SMSP</strain>
    </source>
</reference>
<feature type="transmembrane region" description="Helical" evidence="2">
    <location>
        <begin position="412"/>
        <end position="430"/>
    </location>
</feature>
<dbReference type="Gene3D" id="2.60.40.10">
    <property type="entry name" value="Immunoglobulins"/>
    <property type="match status" value="2"/>
</dbReference>
<keyword evidence="2" id="KW-0812">Transmembrane</keyword>
<evidence type="ECO:0000256" key="1">
    <source>
        <dbReference type="SAM" id="MobiDB-lite"/>
    </source>
</evidence>
<feature type="transmembrane region" description="Helical" evidence="2">
    <location>
        <begin position="32"/>
        <end position="52"/>
    </location>
</feature>
<gene>
    <name evidence="4" type="ordered locus">Metfor_1389</name>
</gene>
<feature type="transmembrane region" description="Helical" evidence="2">
    <location>
        <begin position="277"/>
        <end position="303"/>
    </location>
</feature>
<dbReference type="CDD" id="cd05709">
    <property type="entry name" value="S2P-M50"/>
    <property type="match status" value="1"/>
</dbReference>
<evidence type="ECO:0000313" key="5">
    <source>
        <dbReference type="Proteomes" id="UP000010824"/>
    </source>
</evidence>
<keyword evidence="2" id="KW-1133">Transmembrane helix</keyword>
<keyword evidence="5" id="KW-1185">Reference proteome</keyword>
<dbReference type="KEGG" id="mfo:Metfor_1389"/>
<dbReference type="InParanoid" id="L0HGH5"/>
<feature type="transmembrane region" description="Helical" evidence="2">
    <location>
        <begin position="515"/>
        <end position="533"/>
    </location>
</feature>